<proteinExistence type="predicted"/>
<sequence length="101" mass="10475">MKAGEVWRSGWTAGCWARAEGERGEREVSPQSAEGEGRAVSDALEPPPSGAGLRQSPSLAAQPPPPGGLISDRRSAVDVSSLAHRTAAAAQIPVPGVRPRR</sequence>
<feature type="region of interest" description="Disordered" evidence="1">
    <location>
        <begin position="1"/>
        <end position="82"/>
    </location>
</feature>
<reference evidence="2 3" key="1">
    <citation type="submission" date="2023-09" db="EMBL/GenBank/DDBJ databases">
        <title>Nesidiocoris tenuis whole genome shotgun sequence.</title>
        <authorList>
            <person name="Shibata T."/>
            <person name="Shimoda M."/>
            <person name="Kobayashi T."/>
            <person name="Uehara T."/>
        </authorList>
    </citation>
    <scope>NUCLEOTIDE SEQUENCE [LARGE SCALE GENOMIC DNA]</scope>
    <source>
        <strain evidence="2 3">Japan</strain>
    </source>
</reference>
<protein>
    <submittedName>
        <fullName evidence="2">Uncharacterized protein</fullName>
    </submittedName>
</protein>
<keyword evidence="3" id="KW-1185">Reference proteome</keyword>
<evidence type="ECO:0000313" key="2">
    <source>
        <dbReference type="EMBL" id="BES90728.1"/>
    </source>
</evidence>
<organism evidence="2 3">
    <name type="scientific">Nesidiocoris tenuis</name>
    <dbReference type="NCBI Taxonomy" id="355587"/>
    <lineage>
        <taxon>Eukaryota</taxon>
        <taxon>Metazoa</taxon>
        <taxon>Ecdysozoa</taxon>
        <taxon>Arthropoda</taxon>
        <taxon>Hexapoda</taxon>
        <taxon>Insecta</taxon>
        <taxon>Pterygota</taxon>
        <taxon>Neoptera</taxon>
        <taxon>Paraneoptera</taxon>
        <taxon>Hemiptera</taxon>
        <taxon>Heteroptera</taxon>
        <taxon>Panheteroptera</taxon>
        <taxon>Cimicomorpha</taxon>
        <taxon>Miridae</taxon>
        <taxon>Dicyphina</taxon>
        <taxon>Nesidiocoris</taxon>
    </lineage>
</organism>
<name>A0ABN7AFG5_9HEMI</name>
<feature type="compositionally biased region" description="Basic and acidic residues" evidence="1">
    <location>
        <begin position="19"/>
        <end position="28"/>
    </location>
</feature>
<evidence type="ECO:0000256" key="1">
    <source>
        <dbReference type="SAM" id="MobiDB-lite"/>
    </source>
</evidence>
<gene>
    <name evidence="2" type="ORF">NTJ_03536</name>
</gene>
<evidence type="ECO:0000313" key="3">
    <source>
        <dbReference type="Proteomes" id="UP001307889"/>
    </source>
</evidence>
<accession>A0ABN7AFG5</accession>
<dbReference type="Proteomes" id="UP001307889">
    <property type="component" value="Chromosome 2"/>
</dbReference>
<dbReference type="EMBL" id="AP028910">
    <property type="protein sequence ID" value="BES90728.1"/>
    <property type="molecule type" value="Genomic_DNA"/>
</dbReference>